<keyword evidence="1" id="KW-0812">Transmembrane</keyword>
<feature type="transmembrane region" description="Helical" evidence="1">
    <location>
        <begin position="59"/>
        <end position="77"/>
    </location>
</feature>
<dbReference type="RefSeq" id="WP_163287785.1">
    <property type="nucleotide sequence ID" value="NZ_JAAGWY010000001.1"/>
</dbReference>
<keyword evidence="1" id="KW-0472">Membrane</keyword>
<evidence type="ECO:0000313" key="2">
    <source>
        <dbReference type="EMBL" id="NEN04683.1"/>
    </source>
</evidence>
<evidence type="ECO:0000256" key="1">
    <source>
        <dbReference type="SAM" id="Phobius"/>
    </source>
</evidence>
<dbReference type="AlphaFoldDB" id="A0A6L9XTI4"/>
<accession>A0A6L9XTI4</accession>
<comment type="caution">
    <text evidence="2">The sequence shown here is derived from an EMBL/GenBank/DDBJ whole genome shotgun (WGS) entry which is preliminary data.</text>
</comment>
<dbReference type="EMBL" id="JAAGWY010000001">
    <property type="protein sequence ID" value="NEN04683.1"/>
    <property type="molecule type" value="Genomic_DNA"/>
</dbReference>
<keyword evidence="3" id="KW-1185">Reference proteome</keyword>
<keyword evidence="1" id="KW-1133">Transmembrane helix</keyword>
<gene>
    <name evidence="2" type="ORF">G3T36_02255</name>
</gene>
<organism evidence="2 3">
    <name type="scientific">Leifsonia tongyongensis</name>
    <dbReference type="NCBI Taxonomy" id="1268043"/>
    <lineage>
        <taxon>Bacteria</taxon>
        <taxon>Bacillati</taxon>
        <taxon>Actinomycetota</taxon>
        <taxon>Actinomycetes</taxon>
        <taxon>Micrococcales</taxon>
        <taxon>Microbacteriaceae</taxon>
        <taxon>Leifsonia</taxon>
    </lineage>
</organism>
<feature type="transmembrane region" description="Helical" evidence="1">
    <location>
        <begin position="32"/>
        <end position="52"/>
    </location>
</feature>
<dbReference type="Proteomes" id="UP000474967">
    <property type="component" value="Unassembled WGS sequence"/>
</dbReference>
<reference evidence="2 3" key="1">
    <citation type="journal article" date="2014" name="J. Microbiol.">
        <title>Diaminobutyricibacter tongyongensis gen. nov., sp. nov. and Homoserinibacter gongjuensis gen. nov., sp. nov. belong to the family Microbacteriaceae.</title>
        <authorList>
            <person name="Kim S.J."/>
            <person name="Ahn J.H."/>
            <person name="Weon H.Y."/>
            <person name="Hamada M."/>
            <person name="Suzuki K."/>
            <person name="Kwon S.W."/>
        </authorList>
    </citation>
    <scope>NUCLEOTIDE SEQUENCE [LARGE SCALE GENOMIC DNA]</scope>
    <source>
        <strain evidence="2 3">NBRC 108724</strain>
    </source>
</reference>
<protein>
    <submittedName>
        <fullName evidence="2">Uncharacterized protein</fullName>
    </submittedName>
</protein>
<proteinExistence type="predicted"/>
<name>A0A6L9XTI4_9MICO</name>
<evidence type="ECO:0000313" key="3">
    <source>
        <dbReference type="Proteomes" id="UP000474967"/>
    </source>
</evidence>
<feature type="transmembrane region" description="Helical" evidence="1">
    <location>
        <begin position="89"/>
        <end position="113"/>
    </location>
</feature>
<sequence>MNRMLTAVAYLFGAVVFGAALAAIAEFAFFVGPLAWLNLVFWGLIAIVLGFVLRTWAMAIAVCAVLGFTIVVSYSIMGYHGSAPLSNALSAFAVLGVAGAIGMAAAGAVAHLLRQFRTAQRAPQR</sequence>